<feature type="region of interest" description="Disordered" evidence="3">
    <location>
        <begin position="173"/>
        <end position="234"/>
    </location>
</feature>
<dbReference type="GO" id="GO:0006406">
    <property type="term" value="P:mRNA export from nucleus"/>
    <property type="evidence" value="ECO:0007669"/>
    <property type="project" value="TreeGrafter"/>
</dbReference>
<feature type="compositionally biased region" description="Basic and acidic residues" evidence="3">
    <location>
        <begin position="209"/>
        <end position="220"/>
    </location>
</feature>
<dbReference type="PANTHER" id="PTHR19965">
    <property type="entry name" value="RNA AND EXPORT FACTOR BINDING PROTEIN"/>
    <property type="match status" value="1"/>
</dbReference>
<comment type="caution">
    <text evidence="5">The sequence shown here is derived from an EMBL/GenBank/DDBJ whole genome shotgun (WGS) entry which is preliminary data.</text>
</comment>
<accession>A0A9P6UPS4</accession>
<dbReference type="PANTHER" id="PTHR19965:SF35">
    <property type="entry name" value="RNA ANNEALING PROTEIN YRA1"/>
    <property type="match status" value="1"/>
</dbReference>
<dbReference type="AlphaFoldDB" id="A0A9P6UPS4"/>
<dbReference type="InterPro" id="IPR000504">
    <property type="entry name" value="RRM_dom"/>
</dbReference>
<reference evidence="5" key="1">
    <citation type="journal article" date="2020" name="Fungal Divers.">
        <title>Resolving the Mortierellaceae phylogeny through synthesis of multi-gene phylogenetics and phylogenomics.</title>
        <authorList>
            <person name="Vandepol N."/>
            <person name="Liber J."/>
            <person name="Desiro A."/>
            <person name="Na H."/>
            <person name="Kennedy M."/>
            <person name="Barry K."/>
            <person name="Grigoriev I.V."/>
            <person name="Miller A.N."/>
            <person name="O'Donnell K."/>
            <person name="Stajich J.E."/>
            <person name="Bonito G."/>
        </authorList>
    </citation>
    <scope>NUCLEOTIDE SEQUENCE</scope>
    <source>
        <strain evidence="5">NVP60</strain>
    </source>
</reference>
<organism evidence="5 6">
    <name type="scientific">Linnemannia gamsii</name>
    <dbReference type="NCBI Taxonomy" id="64522"/>
    <lineage>
        <taxon>Eukaryota</taxon>
        <taxon>Fungi</taxon>
        <taxon>Fungi incertae sedis</taxon>
        <taxon>Mucoromycota</taxon>
        <taxon>Mortierellomycotina</taxon>
        <taxon>Mortierellomycetes</taxon>
        <taxon>Mortierellales</taxon>
        <taxon>Mortierellaceae</taxon>
        <taxon>Linnemannia</taxon>
    </lineage>
</organism>
<sequence length="234" mass="25180">MSSALDMSLEDIIKNTKSSEPRNNNRSSRGGPRGARSSGSGPTRNGRQGRDNRPYQAGVQQYRATPVAPLHTSVIRQSIPDGSKMQVSNLDYRVSAEDLKLVFTTRVGPLKKCTLMYDQNGKSTGTAVVHFTRVGDAAIAYSKFNGVPLDGKPMKIEIVLAPAAAQAVLPASNAPRAPASHNQHQGQQRTQGPSRGGRGGRGRGRGGRSHGERRETKTADQLDAEMNDYMQVDA</sequence>
<evidence type="ECO:0000256" key="1">
    <source>
        <dbReference type="ARBA" id="ARBA00022884"/>
    </source>
</evidence>
<dbReference type="EMBL" id="JAAAIN010000369">
    <property type="protein sequence ID" value="KAG0315498.1"/>
    <property type="molecule type" value="Genomic_DNA"/>
</dbReference>
<proteinExistence type="predicted"/>
<dbReference type="Pfam" id="PF00076">
    <property type="entry name" value="RRM_1"/>
    <property type="match status" value="1"/>
</dbReference>
<dbReference type="SUPFAM" id="SSF54928">
    <property type="entry name" value="RNA-binding domain, RBD"/>
    <property type="match status" value="1"/>
</dbReference>
<dbReference type="Pfam" id="PF13865">
    <property type="entry name" value="FoP_duplication"/>
    <property type="match status" value="1"/>
</dbReference>
<keyword evidence="6" id="KW-1185">Reference proteome</keyword>
<dbReference type="InterPro" id="IPR025715">
    <property type="entry name" value="FoP_C"/>
</dbReference>
<dbReference type="Gene3D" id="3.30.70.330">
    <property type="match status" value="1"/>
</dbReference>
<protein>
    <recommendedName>
        <fullName evidence="4">RRM domain-containing protein</fullName>
    </recommendedName>
</protein>
<dbReference type="GO" id="GO:0005634">
    <property type="term" value="C:nucleus"/>
    <property type="evidence" value="ECO:0007669"/>
    <property type="project" value="TreeGrafter"/>
</dbReference>
<evidence type="ECO:0000256" key="3">
    <source>
        <dbReference type="SAM" id="MobiDB-lite"/>
    </source>
</evidence>
<keyword evidence="1 2" id="KW-0694">RNA-binding</keyword>
<evidence type="ECO:0000256" key="2">
    <source>
        <dbReference type="PROSITE-ProRule" id="PRU00176"/>
    </source>
</evidence>
<dbReference type="InterPro" id="IPR012677">
    <property type="entry name" value="Nucleotide-bd_a/b_plait_sf"/>
</dbReference>
<dbReference type="PROSITE" id="PS50102">
    <property type="entry name" value="RRM"/>
    <property type="match status" value="1"/>
</dbReference>
<evidence type="ECO:0000313" key="6">
    <source>
        <dbReference type="Proteomes" id="UP000823405"/>
    </source>
</evidence>
<feature type="compositionally biased region" description="Low complexity" evidence="3">
    <location>
        <begin position="21"/>
        <end position="42"/>
    </location>
</feature>
<gene>
    <name evidence="5" type="ORF">BGZ97_008153</name>
</gene>
<dbReference type="Proteomes" id="UP000823405">
    <property type="component" value="Unassembled WGS sequence"/>
</dbReference>
<dbReference type="CDD" id="cd12418">
    <property type="entry name" value="RRM_Aly_REF_like"/>
    <property type="match status" value="1"/>
</dbReference>
<dbReference type="InterPro" id="IPR051229">
    <property type="entry name" value="ALYREF_mRNA_export"/>
</dbReference>
<feature type="domain" description="RRM" evidence="4">
    <location>
        <begin position="83"/>
        <end position="161"/>
    </location>
</feature>
<feature type="compositionally biased region" description="Basic and acidic residues" evidence="3">
    <location>
        <begin position="11"/>
        <end position="20"/>
    </location>
</feature>
<feature type="region of interest" description="Disordered" evidence="3">
    <location>
        <begin position="1"/>
        <end position="53"/>
    </location>
</feature>
<dbReference type="OrthoDB" id="346839at2759"/>
<dbReference type="InterPro" id="IPR035979">
    <property type="entry name" value="RBD_domain_sf"/>
</dbReference>
<evidence type="ECO:0000259" key="4">
    <source>
        <dbReference type="PROSITE" id="PS50102"/>
    </source>
</evidence>
<dbReference type="GO" id="GO:0003729">
    <property type="term" value="F:mRNA binding"/>
    <property type="evidence" value="ECO:0007669"/>
    <property type="project" value="TreeGrafter"/>
</dbReference>
<name>A0A9P6UPS4_9FUNG</name>
<dbReference type="SMART" id="SM01218">
    <property type="entry name" value="FoP_duplication"/>
    <property type="match status" value="1"/>
</dbReference>
<feature type="compositionally biased region" description="Basic residues" evidence="3">
    <location>
        <begin position="198"/>
        <end position="208"/>
    </location>
</feature>
<dbReference type="SMART" id="SM00360">
    <property type="entry name" value="RRM"/>
    <property type="match status" value="1"/>
</dbReference>
<evidence type="ECO:0000313" key="5">
    <source>
        <dbReference type="EMBL" id="KAG0315498.1"/>
    </source>
</evidence>